<reference evidence="2" key="1">
    <citation type="journal article" date="2012" name="J. Bacteriol.">
        <title>Genome sequences of type strains of seven species of the marine bacterium Pseudoalteromonas.</title>
        <authorList>
            <person name="Xie B.B."/>
            <person name="Shu Y.L."/>
            <person name="Qin Q.L."/>
            <person name="Rong J.C."/>
            <person name="Zhang X.Y."/>
            <person name="Chen X.L."/>
            <person name="Shi M."/>
            <person name="He H.L."/>
            <person name="Zhou B.C."/>
            <person name="Zhang Y.Z."/>
        </authorList>
    </citation>
    <scope>NUCLEOTIDE SEQUENCE [LARGE SCALE GENOMIC DNA]</scope>
    <source>
        <strain evidence="2">NCIMB 1889</strain>
    </source>
</reference>
<evidence type="ECO:0000313" key="2">
    <source>
        <dbReference type="EMBL" id="ERG19036.1"/>
    </source>
</evidence>
<reference evidence="2" key="2">
    <citation type="submission" date="2013-04" db="EMBL/GenBank/DDBJ databases">
        <title>Genome sequence of Pseudoalteromonas citrea.</title>
        <authorList>
            <person name="Xie B.-B."/>
            <person name="Rong J.-C."/>
            <person name="Qin Q.-L."/>
            <person name="Shu Y.-L."/>
            <person name="Zhang Y.-Z."/>
        </authorList>
    </citation>
    <scope>NUCLEOTIDE SEQUENCE</scope>
    <source>
        <strain evidence="2">NCIMB 1889</strain>
    </source>
</reference>
<dbReference type="InterPro" id="IPR012338">
    <property type="entry name" value="Beta-lactam/transpept-like"/>
</dbReference>
<gene>
    <name evidence="2" type="ORF">PCIT_08799</name>
</gene>
<dbReference type="PANTHER" id="PTHR46825:SF9">
    <property type="entry name" value="BETA-LACTAMASE-RELATED DOMAIN-CONTAINING PROTEIN"/>
    <property type="match status" value="1"/>
</dbReference>
<comment type="caution">
    <text evidence="2">The sequence shown here is derived from an EMBL/GenBank/DDBJ whole genome shotgun (WGS) entry which is preliminary data.</text>
</comment>
<dbReference type="SUPFAM" id="SSF56601">
    <property type="entry name" value="beta-lactamase/transpeptidase-like"/>
    <property type="match status" value="1"/>
</dbReference>
<dbReference type="PANTHER" id="PTHR46825">
    <property type="entry name" value="D-ALANYL-D-ALANINE-CARBOXYPEPTIDASE/ENDOPEPTIDASE AMPH"/>
    <property type="match status" value="1"/>
</dbReference>
<evidence type="ECO:0000259" key="1">
    <source>
        <dbReference type="Pfam" id="PF00144"/>
    </source>
</evidence>
<feature type="domain" description="Beta-lactamase-related" evidence="1">
    <location>
        <begin position="18"/>
        <end position="109"/>
    </location>
</feature>
<protein>
    <submittedName>
        <fullName evidence="2">Beta-lactamase</fullName>
    </submittedName>
</protein>
<accession>U1JCB4</accession>
<proteinExistence type="predicted"/>
<name>U1JCB4_9GAMM</name>
<dbReference type="Gene3D" id="3.40.710.10">
    <property type="entry name" value="DD-peptidase/beta-lactamase superfamily"/>
    <property type="match status" value="1"/>
</dbReference>
<dbReference type="Pfam" id="PF00144">
    <property type="entry name" value="Beta-lactamase"/>
    <property type="match status" value="1"/>
</dbReference>
<dbReference type="InterPro" id="IPR050491">
    <property type="entry name" value="AmpC-like"/>
</dbReference>
<organism evidence="2">
    <name type="scientific">Pseudoalteromonas citrea DSM 8771</name>
    <dbReference type="NCBI Taxonomy" id="1117314"/>
    <lineage>
        <taxon>Bacteria</taxon>
        <taxon>Pseudomonadati</taxon>
        <taxon>Pseudomonadota</taxon>
        <taxon>Gammaproteobacteria</taxon>
        <taxon>Alteromonadales</taxon>
        <taxon>Pseudoalteromonadaceae</taxon>
        <taxon>Pseudoalteromonas</taxon>
    </lineage>
</organism>
<dbReference type="STRING" id="1117314.PCIT_08799"/>
<dbReference type="InterPro" id="IPR001466">
    <property type="entry name" value="Beta-lactam-related"/>
</dbReference>
<dbReference type="EMBL" id="AHBZ02000102">
    <property type="protein sequence ID" value="ERG19036.1"/>
    <property type="molecule type" value="Genomic_DNA"/>
</dbReference>
<sequence>MNFEWVSTLEMFVGKDIYSYGDGGQVSSVNDLISFSQAINEYKLISKDTHLLMAKKHTVISENATYGYGTKNNIIAHDGAIDGFRTAMYIDPERDFYLHILSNGGDQTEKHINEIIDLIGRFVHFP</sequence>
<dbReference type="AlphaFoldDB" id="U1JCB4"/>